<dbReference type="PANTHER" id="PTHR11157">
    <property type="entry name" value="FATTY ACID ACYL TRANSFERASE-RELATED"/>
    <property type="match status" value="1"/>
</dbReference>
<evidence type="ECO:0000256" key="1">
    <source>
        <dbReference type="ARBA" id="ARBA00004141"/>
    </source>
</evidence>
<accession>A0A2C9V7D2</accession>
<evidence type="ECO:0000256" key="3">
    <source>
        <dbReference type="ARBA" id="ARBA00022679"/>
    </source>
</evidence>
<dbReference type="GO" id="GO:0034625">
    <property type="term" value="P:fatty acid elongation, monounsaturated fatty acid"/>
    <property type="evidence" value="ECO:0000318"/>
    <property type="project" value="GO_Central"/>
</dbReference>
<dbReference type="Pfam" id="PF01151">
    <property type="entry name" value="ELO"/>
    <property type="match status" value="1"/>
</dbReference>
<feature type="transmembrane region" description="Helical" evidence="10">
    <location>
        <begin position="50"/>
        <end position="68"/>
    </location>
</feature>
<evidence type="ECO:0000313" key="12">
    <source>
        <dbReference type="Proteomes" id="UP000091857"/>
    </source>
</evidence>
<evidence type="ECO:0000256" key="2">
    <source>
        <dbReference type="ARBA" id="ARBA00022516"/>
    </source>
</evidence>
<proteinExistence type="predicted"/>
<feature type="transmembrane region" description="Helical" evidence="10">
    <location>
        <begin position="130"/>
        <end position="152"/>
    </location>
</feature>
<organism evidence="11 12">
    <name type="scientific">Manihot esculenta</name>
    <name type="common">Cassava</name>
    <name type="synonym">Jatropha manihot</name>
    <dbReference type="NCBI Taxonomy" id="3983"/>
    <lineage>
        <taxon>Eukaryota</taxon>
        <taxon>Viridiplantae</taxon>
        <taxon>Streptophyta</taxon>
        <taxon>Embryophyta</taxon>
        <taxon>Tracheophyta</taxon>
        <taxon>Spermatophyta</taxon>
        <taxon>Magnoliopsida</taxon>
        <taxon>eudicotyledons</taxon>
        <taxon>Gunneridae</taxon>
        <taxon>Pentapetalae</taxon>
        <taxon>rosids</taxon>
        <taxon>fabids</taxon>
        <taxon>Malpighiales</taxon>
        <taxon>Euphorbiaceae</taxon>
        <taxon>Crotonoideae</taxon>
        <taxon>Manihoteae</taxon>
        <taxon>Manihot</taxon>
    </lineage>
</organism>
<protein>
    <submittedName>
        <fullName evidence="11">Uncharacterized protein</fullName>
    </submittedName>
</protein>
<evidence type="ECO:0000256" key="7">
    <source>
        <dbReference type="ARBA" id="ARBA00023098"/>
    </source>
</evidence>
<keyword evidence="7" id="KW-0443">Lipid metabolism</keyword>
<keyword evidence="4 10" id="KW-0812">Transmembrane</keyword>
<feature type="transmembrane region" description="Helical" evidence="10">
    <location>
        <begin position="89"/>
        <end position="110"/>
    </location>
</feature>
<dbReference type="GO" id="GO:0005789">
    <property type="term" value="C:endoplasmic reticulum membrane"/>
    <property type="evidence" value="ECO:0000318"/>
    <property type="project" value="GO_Central"/>
</dbReference>
<dbReference type="EMBL" id="CM004396">
    <property type="protein sequence ID" value="OAY39881.1"/>
    <property type="molecule type" value="Genomic_DNA"/>
</dbReference>
<evidence type="ECO:0000256" key="10">
    <source>
        <dbReference type="SAM" id="Phobius"/>
    </source>
</evidence>
<dbReference type="OMA" id="TILHRIT"/>
<dbReference type="GO" id="GO:0019367">
    <property type="term" value="P:fatty acid elongation, saturated fatty acid"/>
    <property type="evidence" value="ECO:0000318"/>
    <property type="project" value="GO_Central"/>
</dbReference>
<dbReference type="OrthoDB" id="434092at2759"/>
<feature type="transmembrane region" description="Helical" evidence="10">
    <location>
        <begin position="217"/>
        <end position="239"/>
    </location>
</feature>
<dbReference type="GO" id="GO:0030148">
    <property type="term" value="P:sphingolipid biosynthetic process"/>
    <property type="evidence" value="ECO:0000318"/>
    <property type="project" value="GO_Central"/>
</dbReference>
<reference evidence="12" key="1">
    <citation type="journal article" date="2016" name="Nat. Biotechnol.">
        <title>Sequencing wild and cultivated cassava and related species reveals extensive interspecific hybridization and genetic diversity.</title>
        <authorList>
            <person name="Bredeson J.V."/>
            <person name="Lyons J.B."/>
            <person name="Prochnik S.E."/>
            <person name="Wu G.A."/>
            <person name="Ha C.M."/>
            <person name="Edsinger-Gonzales E."/>
            <person name="Grimwood J."/>
            <person name="Schmutz J."/>
            <person name="Rabbi I.Y."/>
            <person name="Egesi C."/>
            <person name="Nauluvula P."/>
            <person name="Lebot V."/>
            <person name="Ndunguru J."/>
            <person name="Mkamilo G."/>
            <person name="Bart R.S."/>
            <person name="Setter T.L."/>
            <person name="Gleadow R.M."/>
            <person name="Kulakow P."/>
            <person name="Ferguson M.E."/>
            <person name="Rounsley S."/>
            <person name="Rokhsar D.S."/>
        </authorList>
    </citation>
    <scope>NUCLEOTIDE SEQUENCE [LARGE SCALE GENOMIC DNA]</scope>
    <source>
        <strain evidence="12">cv. AM560-2</strain>
    </source>
</reference>
<dbReference type="InterPro" id="IPR030457">
    <property type="entry name" value="ELO_CS"/>
</dbReference>
<name>A0A2C9V7D2_MANES</name>
<feature type="transmembrane region" description="Helical" evidence="10">
    <location>
        <begin position="184"/>
        <end position="205"/>
    </location>
</feature>
<evidence type="ECO:0000256" key="5">
    <source>
        <dbReference type="ARBA" id="ARBA00022832"/>
    </source>
</evidence>
<dbReference type="PANTHER" id="PTHR11157:SF132">
    <property type="entry name" value="ELONGATION OF FATTY ACIDS PROTEIN 3-LIKE"/>
    <property type="match status" value="1"/>
</dbReference>
<dbReference type="Proteomes" id="UP000091857">
    <property type="component" value="Chromosome 10"/>
</dbReference>
<dbReference type="GO" id="GO:0042761">
    <property type="term" value="P:very long-chain fatty acid biosynthetic process"/>
    <property type="evidence" value="ECO:0000318"/>
    <property type="project" value="GO_Central"/>
</dbReference>
<keyword evidence="2" id="KW-0444">Lipid biosynthesis</keyword>
<gene>
    <name evidence="11" type="ORF">MANES_10G130500v8</name>
</gene>
<dbReference type="InterPro" id="IPR002076">
    <property type="entry name" value="ELO_fam"/>
</dbReference>
<evidence type="ECO:0000256" key="4">
    <source>
        <dbReference type="ARBA" id="ARBA00022692"/>
    </source>
</evidence>
<sequence length="283" mass="32696">MEFLLQTNKYIVGHHLSKTRFFPTIQYWLADHPNIQNFSWKQGETPGSSLLFLSLTVISYLSLTYLFSHTTLISCSRRFLKSLTAIHSLILLSLSFVMSLGCTLCIILIAPNVDYLICFPQKTPPTGPLFFWAYIFYISKIYEFMDTLLIILSNSTRRLTFLHVYHHATVVVMCYISLHTSQSMFPGVLVTNAAVHVIMYFYYFLCALGIRPKWKKIVTDCQILQFFSSFGIMGLIFYYHFTGQGCSGISGWWFDAVFITSLLLLFLDFHAKTYSKKKITKEN</sequence>
<dbReference type="GO" id="GO:0034626">
    <property type="term" value="P:fatty acid elongation, polyunsaturated fatty acid"/>
    <property type="evidence" value="ECO:0000318"/>
    <property type="project" value="GO_Central"/>
</dbReference>
<dbReference type="AlphaFoldDB" id="A0A2C9V7D2"/>
<comment type="caution">
    <text evidence="11">The sequence shown here is derived from an EMBL/GenBank/DDBJ whole genome shotgun (WGS) entry which is preliminary data.</text>
</comment>
<dbReference type="GO" id="GO:0009922">
    <property type="term" value="F:fatty acid elongase activity"/>
    <property type="evidence" value="ECO:0000318"/>
    <property type="project" value="GO_Central"/>
</dbReference>
<feature type="transmembrane region" description="Helical" evidence="10">
    <location>
        <begin position="159"/>
        <end position="178"/>
    </location>
</feature>
<dbReference type="STRING" id="3983.A0A2C9V7D2"/>
<keyword evidence="9" id="KW-0275">Fatty acid biosynthesis</keyword>
<evidence type="ECO:0000256" key="9">
    <source>
        <dbReference type="ARBA" id="ARBA00023160"/>
    </source>
</evidence>
<keyword evidence="6 10" id="KW-1133">Transmembrane helix</keyword>
<dbReference type="PROSITE" id="PS01188">
    <property type="entry name" value="ELO"/>
    <property type="match status" value="1"/>
</dbReference>
<dbReference type="Gramene" id="Manes.10G130500.1.v8.1">
    <property type="protein sequence ID" value="Manes.10G130500.1.v8.1.CDS.1"/>
    <property type="gene ID" value="Manes.10G130500.v8.1"/>
</dbReference>
<evidence type="ECO:0000256" key="8">
    <source>
        <dbReference type="ARBA" id="ARBA00023136"/>
    </source>
</evidence>
<evidence type="ECO:0000313" key="11">
    <source>
        <dbReference type="EMBL" id="OAY39881.1"/>
    </source>
</evidence>
<feature type="transmembrane region" description="Helical" evidence="10">
    <location>
        <begin position="251"/>
        <end position="271"/>
    </location>
</feature>
<keyword evidence="3" id="KW-0808">Transferase</keyword>
<evidence type="ECO:0000256" key="6">
    <source>
        <dbReference type="ARBA" id="ARBA00022989"/>
    </source>
</evidence>
<comment type="subcellular location">
    <subcellularLocation>
        <location evidence="1">Membrane</location>
        <topology evidence="1">Multi-pass membrane protein</topology>
    </subcellularLocation>
</comment>
<keyword evidence="8 10" id="KW-0472">Membrane</keyword>
<keyword evidence="12" id="KW-1185">Reference proteome</keyword>
<keyword evidence="5" id="KW-0276">Fatty acid metabolism</keyword>